<dbReference type="AlphaFoldDB" id="A0A5B7G6X0"/>
<evidence type="ECO:0000313" key="1">
    <source>
        <dbReference type="EMBL" id="MPC53236.1"/>
    </source>
</evidence>
<evidence type="ECO:0000313" key="2">
    <source>
        <dbReference type="Proteomes" id="UP000324222"/>
    </source>
</evidence>
<organism evidence="1 2">
    <name type="scientific">Portunus trituberculatus</name>
    <name type="common">Swimming crab</name>
    <name type="synonym">Neptunus trituberculatus</name>
    <dbReference type="NCBI Taxonomy" id="210409"/>
    <lineage>
        <taxon>Eukaryota</taxon>
        <taxon>Metazoa</taxon>
        <taxon>Ecdysozoa</taxon>
        <taxon>Arthropoda</taxon>
        <taxon>Crustacea</taxon>
        <taxon>Multicrustacea</taxon>
        <taxon>Malacostraca</taxon>
        <taxon>Eumalacostraca</taxon>
        <taxon>Eucarida</taxon>
        <taxon>Decapoda</taxon>
        <taxon>Pleocyemata</taxon>
        <taxon>Brachyura</taxon>
        <taxon>Eubrachyura</taxon>
        <taxon>Portunoidea</taxon>
        <taxon>Portunidae</taxon>
        <taxon>Portuninae</taxon>
        <taxon>Portunus</taxon>
    </lineage>
</organism>
<sequence length="134" mass="15030">MHEGGSFISVATSQVMLEIKLQHLGTATHTIPQQLSIHAGDAARNRSKQRITDKDTLLFKCKYSQEINSRLVKNDKKNSRSESGSESRRLLDFRPCTLGRQRQHCSLFPLAKLEQGEVTLPQIELNVNEIGSEG</sequence>
<name>A0A5B7G6X0_PORTR</name>
<accession>A0A5B7G6X0</accession>
<dbReference type="Proteomes" id="UP000324222">
    <property type="component" value="Unassembled WGS sequence"/>
</dbReference>
<gene>
    <name evidence="1" type="ORF">E2C01_047125</name>
</gene>
<comment type="caution">
    <text evidence="1">The sequence shown here is derived from an EMBL/GenBank/DDBJ whole genome shotgun (WGS) entry which is preliminary data.</text>
</comment>
<proteinExistence type="predicted"/>
<keyword evidence="2" id="KW-1185">Reference proteome</keyword>
<reference evidence="1 2" key="1">
    <citation type="submission" date="2019-05" db="EMBL/GenBank/DDBJ databases">
        <title>Another draft genome of Portunus trituberculatus and its Hox gene families provides insights of decapod evolution.</title>
        <authorList>
            <person name="Jeong J.-H."/>
            <person name="Song I."/>
            <person name="Kim S."/>
            <person name="Choi T."/>
            <person name="Kim D."/>
            <person name="Ryu S."/>
            <person name="Kim W."/>
        </authorList>
    </citation>
    <scope>NUCLEOTIDE SEQUENCE [LARGE SCALE GENOMIC DNA]</scope>
    <source>
        <tissue evidence="1">Muscle</tissue>
    </source>
</reference>
<protein>
    <submittedName>
        <fullName evidence="1">Uncharacterized protein</fullName>
    </submittedName>
</protein>
<dbReference type="EMBL" id="VSRR010011479">
    <property type="protein sequence ID" value="MPC53236.1"/>
    <property type="molecule type" value="Genomic_DNA"/>
</dbReference>